<gene>
    <name evidence="1" type="ORF">AB204_18895</name>
</gene>
<evidence type="ECO:0000313" key="2">
    <source>
        <dbReference type="Proteomes" id="UP000036277"/>
    </source>
</evidence>
<reference evidence="1 2" key="1">
    <citation type="submission" date="2015-06" db="EMBL/GenBank/DDBJ databases">
        <title>Draft Whole-Genome Sequence of the Entomopathogenic Bacterium Xenorhabdus khoisanae.</title>
        <authorList>
            <person name="Naidoo S."/>
            <person name="Featherston J."/>
            <person name="Gray V.M."/>
        </authorList>
    </citation>
    <scope>NUCLEOTIDE SEQUENCE [LARGE SCALE GENOMIC DNA]</scope>
    <source>
        <strain evidence="1 2">MCB</strain>
    </source>
</reference>
<accession>A0A0J5FNR5</accession>
<keyword evidence="2" id="KW-1185">Reference proteome</keyword>
<proteinExistence type="predicted"/>
<dbReference type="AlphaFoldDB" id="A0A0J5FNR5"/>
<comment type="caution">
    <text evidence="1">The sequence shown here is derived from an EMBL/GenBank/DDBJ whole genome shotgun (WGS) entry which is preliminary data.</text>
</comment>
<sequence>MRLSAFRNYFWGSRDTRYLFRETSYEERQFGLSWSRKRYYEEEDSDFLAYNGRRNGEVIVNMLFRGHDDYPADWDVTTFATIQYLINGNWVNVADKL</sequence>
<organism evidence="1 2">
    <name type="scientific">Xenorhabdus khoisanae</name>
    <dbReference type="NCBI Taxonomy" id="880157"/>
    <lineage>
        <taxon>Bacteria</taxon>
        <taxon>Pseudomonadati</taxon>
        <taxon>Pseudomonadota</taxon>
        <taxon>Gammaproteobacteria</taxon>
        <taxon>Enterobacterales</taxon>
        <taxon>Morganellaceae</taxon>
        <taxon>Xenorhabdus</taxon>
    </lineage>
</organism>
<protein>
    <submittedName>
        <fullName evidence="1">Uncharacterized protein</fullName>
    </submittedName>
</protein>
<name>A0A0J5FNR5_9GAMM</name>
<evidence type="ECO:0000313" key="1">
    <source>
        <dbReference type="EMBL" id="KMJ43587.1"/>
    </source>
</evidence>
<dbReference type="Proteomes" id="UP000036277">
    <property type="component" value="Unassembled WGS sequence"/>
</dbReference>
<dbReference type="PATRIC" id="fig|880157.4.peg.4065"/>
<dbReference type="EMBL" id="LFCV01000167">
    <property type="protein sequence ID" value="KMJ43587.1"/>
    <property type="molecule type" value="Genomic_DNA"/>
</dbReference>